<evidence type="ECO:0000313" key="2">
    <source>
        <dbReference type="Proteomes" id="UP001190700"/>
    </source>
</evidence>
<reference evidence="1 2" key="1">
    <citation type="journal article" date="2015" name="Genome Biol. Evol.">
        <title>Comparative Genomics of a Bacterivorous Green Alga Reveals Evolutionary Causalities and Consequences of Phago-Mixotrophic Mode of Nutrition.</title>
        <authorList>
            <person name="Burns J.A."/>
            <person name="Paasch A."/>
            <person name="Narechania A."/>
            <person name="Kim E."/>
        </authorList>
    </citation>
    <scope>NUCLEOTIDE SEQUENCE [LARGE SCALE GENOMIC DNA]</scope>
    <source>
        <strain evidence="1 2">PLY_AMNH</strain>
    </source>
</reference>
<name>A0AAE0FG83_9CHLO</name>
<organism evidence="1 2">
    <name type="scientific">Cymbomonas tetramitiformis</name>
    <dbReference type="NCBI Taxonomy" id="36881"/>
    <lineage>
        <taxon>Eukaryota</taxon>
        <taxon>Viridiplantae</taxon>
        <taxon>Chlorophyta</taxon>
        <taxon>Pyramimonadophyceae</taxon>
        <taxon>Pyramimonadales</taxon>
        <taxon>Pyramimonadaceae</taxon>
        <taxon>Cymbomonas</taxon>
    </lineage>
</organism>
<protein>
    <submittedName>
        <fullName evidence="1">Uncharacterized protein</fullName>
    </submittedName>
</protein>
<keyword evidence="2" id="KW-1185">Reference proteome</keyword>
<comment type="caution">
    <text evidence="1">The sequence shown here is derived from an EMBL/GenBank/DDBJ whole genome shotgun (WGS) entry which is preliminary data.</text>
</comment>
<sequence length="210" mass="23607">MSVTCEILRRRTPTGSDNNLTDALKVIFEKATRTLAGPQVAASTEETNPAQSSTFIKIQVVRAKEVNTVDSTFFVSKLEHRRLGHRYPEDCYTVSLRRKTKKETQAGGPIEDTRENEKVDLSAPIATGMCREEFEHIIVFSASFPYVSSFIWTVPRQQISWHTPFRLQPRYHYNDVPTDLTEGSSGFIASLDALARTSTSRCVLCSRISG</sequence>
<dbReference type="EMBL" id="LGRX02019239">
    <property type="protein sequence ID" value="KAK3258823.1"/>
    <property type="molecule type" value="Genomic_DNA"/>
</dbReference>
<accession>A0AAE0FG83</accession>
<proteinExistence type="predicted"/>
<dbReference type="AlphaFoldDB" id="A0AAE0FG83"/>
<gene>
    <name evidence="1" type="ORF">CYMTET_32145</name>
</gene>
<evidence type="ECO:0000313" key="1">
    <source>
        <dbReference type="EMBL" id="KAK3258823.1"/>
    </source>
</evidence>
<dbReference type="Proteomes" id="UP001190700">
    <property type="component" value="Unassembled WGS sequence"/>
</dbReference>